<dbReference type="SMART" id="SM00722">
    <property type="entry name" value="CASH"/>
    <property type="match status" value="2"/>
</dbReference>
<dbReference type="NCBIfam" id="TIGR04247">
    <property type="entry name" value="NosD_copper_fam"/>
    <property type="match status" value="1"/>
</dbReference>
<dbReference type="Pfam" id="PF05048">
    <property type="entry name" value="NosD"/>
    <property type="match status" value="1"/>
</dbReference>
<dbReference type="InterPro" id="IPR051550">
    <property type="entry name" value="SCF-Subunits/Alg-Epimerases"/>
</dbReference>
<protein>
    <submittedName>
        <fullName evidence="4">Nitrous oxide reductase family maturation protein NosD</fullName>
    </submittedName>
</protein>
<feature type="domain" description="Carbohydrate-binding/sugar hydrolysis" evidence="3">
    <location>
        <begin position="38"/>
        <end position="186"/>
    </location>
</feature>
<dbReference type="InterPro" id="IPR006626">
    <property type="entry name" value="PbH1"/>
</dbReference>
<evidence type="ECO:0000256" key="2">
    <source>
        <dbReference type="SAM" id="SignalP"/>
    </source>
</evidence>
<accession>A0A967K789</accession>
<name>A0A967K789_9PROT</name>
<comment type="caution">
    <text evidence="4">The sequence shown here is derived from an EMBL/GenBank/DDBJ whole genome shotgun (WGS) entry which is preliminary data.</text>
</comment>
<dbReference type="AlphaFoldDB" id="A0A967K789"/>
<dbReference type="InterPro" id="IPR007742">
    <property type="entry name" value="NosD_dom"/>
</dbReference>
<sequence>MLRLGLLLAALLLPAAVAAEQRDVPAEPGALATVVSEAAAGDILRLAPGRHQGPIMIDRPLTLDGGGAAAIEGSGTGSVVTVAAPDVVLRGLTITGSGSSHETIDAGVSLGRKAARAVVEGNRLLGNLYGVDVHGARDARVSDNVIDGRRDHRVNQRGNGVYVWNAPGAVVEGNDIRWGRDGIFVNTSKKNLFRNNRFRDLRFAVHYMYADDSEVSGNVSIGNDLGFAVMFSKRLRITDNISLGDRDHGIMLNYANSSVVTGNLVRGGGNRCAFLYNAHKNRIEGNRFERCGVGIHFTAGSERNAMTGNAFIGNRTQVKYVGSRWLEWSDNGRGNHWSDLAAYDVDGDGIADAPYRPNDRMDHILWTQPAAKLLLGAPAVQLVRWAQSAFPALLPGGVVDSRPLMRPVEIPVPDWEIDNDG</sequence>
<reference evidence="4" key="1">
    <citation type="submission" date="2020-03" db="EMBL/GenBank/DDBJ databases">
        <title>Genome of Pelagibius litoralis DSM 21314T.</title>
        <authorList>
            <person name="Wang G."/>
        </authorList>
    </citation>
    <scope>NUCLEOTIDE SEQUENCE</scope>
    <source>
        <strain evidence="4">DSM 21314</strain>
    </source>
</reference>
<feature type="chain" id="PRO_5037513211" evidence="2">
    <location>
        <begin position="19"/>
        <end position="421"/>
    </location>
</feature>
<feature type="signal peptide" evidence="2">
    <location>
        <begin position="1"/>
        <end position="18"/>
    </location>
</feature>
<dbReference type="SMART" id="SM00710">
    <property type="entry name" value="PbH1"/>
    <property type="match status" value="10"/>
</dbReference>
<organism evidence="4 5">
    <name type="scientific">Pelagibius litoralis</name>
    <dbReference type="NCBI Taxonomy" id="374515"/>
    <lineage>
        <taxon>Bacteria</taxon>
        <taxon>Pseudomonadati</taxon>
        <taxon>Pseudomonadota</taxon>
        <taxon>Alphaproteobacteria</taxon>
        <taxon>Rhodospirillales</taxon>
        <taxon>Rhodovibrionaceae</taxon>
        <taxon>Pelagibius</taxon>
    </lineage>
</organism>
<keyword evidence="5" id="KW-1185">Reference proteome</keyword>
<dbReference type="InterPro" id="IPR012334">
    <property type="entry name" value="Pectin_lyas_fold"/>
</dbReference>
<dbReference type="PANTHER" id="PTHR22990:SF15">
    <property type="entry name" value="F-BOX ONLY PROTEIN 10"/>
    <property type="match status" value="1"/>
</dbReference>
<evidence type="ECO:0000313" key="5">
    <source>
        <dbReference type="Proteomes" id="UP000761264"/>
    </source>
</evidence>
<dbReference type="Gene3D" id="2.160.20.10">
    <property type="entry name" value="Single-stranded right-handed beta-helix, Pectin lyase-like"/>
    <property type="match status" value="2"/>
</dbReference>
<keyword evidence="1" id="KW-0677">Repeat</keyword>
<evidence type="ECO:0000313" key="4">
    <source>
        <dbReference type="EMBL" id="NIA69703.1"/>
    </source>
</evidence>
<dbReference type="InterPro" id="IPR011050">
    <property type="entry name" value="Pectin_lyase_fold/virulence"/>
</dbReference>
<feature type="domain" description="Carbohydrate-binding/sugar hydrolysis" evidence="3">
    <location>
        <begin position="192"/>
        <end position="353"/>
    </location>
</feature>
<dbReference type="SUPFAM" id="SSF51126">
    <property type="entry name" value="Pectin lyase-like"/>
    <property type="match status" value="1"/>
</dbReference>
<gene>
    <name evidence="4" type="primary">nosD</name>
    <name evidence="4" type="ORF">HBA54_13960</name>
</gene>
<keyword evidence="2" id="KW-0732">Signal</keyword>
<dbReference type="RefSeq" id="WP_167225580.1">
    <property type="nucleotide sequence ID" value="NZ_JAAQPH010000010.1"/>
</dbReference>
<dbReference type="InterPro" id="IPR006633">
    <property type="entry name" value="Carb-bd_sugar_hydrolysis-dom"/>
</dbReference>
<evidence type="ECO:0000256" key="1">
    <source>
        <dbReference type="ARBA" id="ARBA00022737"/>
    </source>
</evidence>
<dbReference type="EMBL" id="JAAQPH010000010">
    <property type="protein sequence ID" value="NIA69703.1"/>
    <property type="molecule type" value="Genomic_DNA"/>
</dbReference>
<dbReference type="InterPro" id="IPR026464">
    <property type="entry name" value="NosD_copper_fam"/>
</dbReference>
<proteinExistence type="predicted"/>
<dbReference type="PANTHER" id="PTHR22990">
    <property type="entry name" value="F-BOX ONLY PROTEIN"/>
    <property type="match status" value="1"/>
</dbReference>
<dbReference type="Proteomes" id="UP000761264">
    <property type="component" value="Unassembled WGS sequence"/>
</dbReference>
<evidence type="ECO:0000259" key="3">
    <source>
        <dbReference type="SMART" id="SM00722"/>
    </source>
</evidence>